<dbReference type="EMBL" id="HACM01000279">
    <property type="protein sequence ID" value="CRZ00721.1"/>
    <property type="molecule type" value="Transcribed_RNA"/>
</dbReference>
<accession>A0A0H5QHA4</accession>
<reference evidence="1" key="1">
    <citation type="submission" date="2015-04" db="EMBL/GenBank/DDBJ databases">
        <title>The genome sequence of the plant pathogenic Rhizarian Plasmodiophora brassicae reveals insights in its biotrophic life cycle and the origin of chitin synthesis.</title>
        <authorList>
            <person name="Schwelm A."/>
            <person name="Fogelqvist J."/>
            <person name="Knaust A."/>
            <person name="Julke S."/>
            <person name="Lilja T."/>
            <person name="Dhandapani V."/>
            <person name="Bonilla-Rosso G."/>
            <person name="Karlsson M."/>
            <person name="Shevchenko A."/>
            <person name="Choi S.R."/>
            <person name="Kim H.G."/>
            <person name="Park J.Y."/>
            <person name="Lim Y.P."/>
            <person name="Ludwig-Muller J."/>
            <person name="Dixelius C."/>
        </authorList>
    </citation>
    <scope>NUCLEOTIDE SEQUENCE</scope>
    <source>
        <tissue evidence="1">Potato root galls</tissue>
    </source>
</reference>
<sequence>MSSANVDRQIRRLRNRFCSDQAEIVKAIRKSSQGVNQNAKKMNGGLGYRLVKQKAMEAAMDRYNDNVRYIEAQHQVVQQSIADDALLQKITNSIIKSSRW</sequence>
<proteinExistence type="predicted"/>
<name>A0A0H5QHA4_9EUKA</name>
<organism evidence="1">
    <name type="scientific">Spongospora subterranea</name>
    <dbReference type="NCBI Taxonomy" id="70186"/>
    <lineage>
        <taxon>Eukaryota</taxon>
        <taxon>Sar</taxon>
        <taxon>Rhizaria</taxon>
        <taxon>Endomyxa</taxon>
        <taxon>Phytomyxea</taxon>
        <taxon>Plasmodiophorida</taxon>
        <taxon>Plasmodiophoridae</taxon>
        <taxon>Spongospora</taxon>
    </lineage>
</organism>
<evidence type="ECO:0000313" key="1">
    <source>
        <dbReference type="EMBL" id="CRZ00721.1"/>
    </source>
</evidence>
<dbReference type="AlphaFoldDB" id="A0A0H5QHA4"/>
<protein>
    <submittedName>
        <fullName evidence="1">Uncharacterized protein</fullName>
    </submittedName>
</protein>